<dbReference type="InterPro" id="IPR029052">
    <property type="entry name" value="Metallo-depent_PP-like"/>
</dbReference>
<evidence type="ECO:0000259" key="4">
    <source>
        <dbReference type="Pfam" id="PF23723"/>
    </source>
</evidence>
<dbReference type="PANTHER" id="PTHR15000">
    <property type="entry name" value="ERYTHROID DIFFERENTIATION-RELATED FACTOR 1"/>
    <property type="match status" value="1"/>
</dbReference>
<feature type="domain" description="Calcineurin-like phosphoesterase" evidence="3">
    <location>
        <begin position="1203"/>
        <end position="1332"/>
    </location>
</feature>
<sequence>MSQSSSSSLVSVNPPSTVPYIKCNFLDKDTDLNEKPVWNNDIALLLSYWLQQRANHDDIFGSFRSANAHTDSLGEVDVISDAEHIKKLLKVPFNKHSQISMIVHRLGRTILLDEFDVHSHLLRLEKNEWTWFRDFFLDTILRNISVKHFYKKNKTRDELIRKDRLVKFLCQSVELPQLTRSNLNNNESQSTATAAALLEQIKELVNASNNLEDDNEKETNTNFTSSPFQRTVNWTFENMKMLIGSDLPIFGDEQHPAVSLRLRDMNKPINVLTGIDCWLDNLMCNVPELAMCYHVDGIVQSYEIMKTEDIPYREGCQFPPSVIRDLATNLLSFLKSNATKEGHTYWLFKGPDDDIVKLYDLTSLCETDRDDNPYTLPVASLLYKMAHNIVLKSDLETRSKESGTIRTLLKHCLDMLDPEKFPEYHCAAAYMMSDLYIDDNINEQSWMFNGNEASESDLLNDDFIFEGEKDSVTCACVDIKTLVQSQQHRFRKSLDVPRFGPIHGNLDGRAREALKYLVAALRSNAIHRRLQAATSNSDEQEQTLDETINKSKVIIPLPYQTTRHCTKFLIDNQNHLTGDRRLKAIILHKAASAYFALVHRYEQERNYGSCLRYLRLALNCHSAELKLQSIDQNNNNNTNIECKKLLSYIMSAAGDCRLMISHVISTEEIEKFREQYHVMNETDYEIQNVIDEVGIDENYSEFSWVFELTPVIERNLFASAHAYEYALNIIRNVDNQENQRWFLLTKRLGNARNEMGVYWMNQCAQAIKNFDQDTTKEIKDYFRKSFECFDGGIQAFEKIHDVSNIALLNSNLGRLMRYYAQFYAPIRNGIREEFSQQERQSYHKAFDYYLRGLKLVENRSDFFEVYRTLSWELSNSYFAMATSLQDHAPLSTMTQEDVEKEVIECMTRALKYLDVELNYSSSDRSPLAKYRAGTIHHRLASLLHNAFRTEENKTRRKHLRSLASLHYEKALKLFSPHHNPLEYLRLLVEEVALADFELQNANENSSRLKYSQQGLRASFHCQETIGIINQHRISSDPDDYNDMFAQEAQRLLAILNGRIQAFLKEIVKILKLTSSKKLIYEDYKEMYSISLRLNDTAPTFPKDLYDAIERLKKIYEKNTNDNNAEFLRIMSRLNTSLKYRYYSFYIRNYFYSKLKLWKSKRLGILILIGILVVFINEVLFYEWSYLNWPNIEELAKKSTVEKLLLVADPQLIGEKDEGIFGFITRYDADRYLAKTFTQVNGYVKPHWVLFLGDIFDEGLSASDDEFKRYFERFNSIFDYKKYEHRYIIVPGDNDVGGEYYGDKKPILKERFRNYFGRTTALYHQNDIQFLKLDIDMFDPYIDGKRTAIMEQMQTHPMTAIFRLILNHWPILKRTTRFVKPFINDLEPNLILKGDSHHFTITSYDRVNMINKILAEEYLSQTFFTLNLNDKNFVYEISVPTCSYRMGVQRMGYVVLLLDSETKTAHLTILSTPRRNPALLLYLFYGIFALIFLIVSSLFSRRTLVQLLTHLR</sequence>
<feature type="coiled-coil region" evidence="1">
    <location>
        <begin position="194"/>
        <end position="221"/>
    </location>
</feature>
<dbReference type="InterPro" id="IPR056582">
    <property type="entry name" value="EDRF1_N"/>
</dbReference>
<evidence type="ECO:0000259" key="3">
    <source>
        <dbReference type="Pfam" id="PF00149"/>
    </source>
</evidence>
<evidence type="ECO:0000256" key="2">
    <source>
        <dbReference type="SAM" id="Phobius"/>
    </source>
</evidence>
<dbReference type="GO" id="GO:0045893">
    <property type="term" value="P:positive regulation of DNA-templated transcription"/>
    <property type="evidence" value="ECO:0007669"/>
    <property type="project" value="TreeGrafter"/>
</dbReference>
<protein>
    <recommendedName>
        <fullName evidence="8">Calcineurin-like phosphoesterase domain-containing protein</fullName>
    </recommendedName>
</protein>
<feature type="domain" description="EDRF1 N-terminal" evidence="5">
    <location>
        <begin position="186"/>
        <end position="459"/>
    </location>
</feature>
<accession>A0A818SXJ8</accession>
<dbReference type="InterPro" id="IPR056583">
    <property type="entry name" value="EDRF1_TPR"/>
</dbReference>
<dbReference type="Gene3D" id="3.60.21.10">
    <property type="match status" value="1"/>
</dbReference>
<dbReference type="EMBL" id="CAJOAZ010000562">
    <property type="protein sequence ID" value="CAF3674944.1"/>
    <property type="molecule type" value="Genomic_DNA"/>
</dbReference>
<keyword evidence="2" id="KW-1133">Transmembrane helix</keyword>
<evidence type="ECO:0000313" key="6">
    <source>
        <dbReference type="EMBL" id="CAF3674944.1"/>
    </source>
</evidence>
<reference evidence="6" key="1">
    <citation type="submission" date="2021-02" db="EMBL/GenBank/DDBJ databases">
        <authorList>
            <person name="Nowell W R."/>
        </authorList>
    </citation>
    <scope>NUCLEOTIDE SEQUENCE</scope>
</reference>
<organism evidence="6 7">
    <name type="scientific">Adineta steineri</name>
    <dbReference type="NCBI Taxonomy" id="433720"/>
    <lineage>
        <taxon>Eukaryota</taxon>
        <taxon>Metazoa</taxon>
        <taxon>Spiralia</taxon>
        <taxon>Gnathifera</taxon>
        <taxon>Rotifera</taxon>
        <taxon>Eurotatoria</taxon>
        <taxon>Bdelloidea</taxon>
        <taxon>Adinetida</taxon>
        <taxon>Adinetidae</taxon>
        <taxon>Adineta</taxon>
    </lineage>
</organism>
<keyword evidence="2" id="KW-0472">Membrane</keyword>
<gene>
    <name evidence="6" type="ORF">OXD698_LOCUS10515</name>
</gene>
<evidence type="ECO:0000256" key="1">
    <source>
        <dbReference type="SAM" id="Coils"/>
    </source>
</evidence>
<proteinExistence type="predicted"/>
<dbReference type="PANTHER" id="PTHR15000:SF1">
    <property type="entry name" value="ERYTHROID DIFFERENTIATION-RELATED FACTOR 1"/>
    <property type="match status" value="1"/>
</dbReference>
<evidence type="ECO:0000259" key="5">
    <source>
        <dbReference type="Pfam" id="PF23788"/>
    </source>
</evidence>
<name>A0A818SXJ8_9BILA</name>
<dbReference type="Pfam" id="PF23723">
    <property type="entry name" value="TPR_EDRF1"/>
    <property type="match status" value="1"/>
</dbReference>
<evidence type="ECO:0000313" key="7">
    <source>
        <dbReference type="Proteomes" id="UP000663844"/>
    </source>
</evidence>
<dbReference type="Proteomes" id="UP000663844">
    <property type="component" value="Unassembled WGS sequence"/>
</dbReference>
<comment type="caution">
    <text evidence="6">The sequence shown here is derived from an EMBL/GenBank/DDBJ whole genome shotgun (WGS) entry which is preliminary data.</text>
</comment>
<keyword evidence="2" id="KW-0812">Transmembrane</keyword>
<feature type="transmembrane region" description="Helical" evidence="2">
    <location>
        <begin position="1478"/>
        <end position="1498"/>
    </location>
</feature>
<keyword evidence="1" id="KW-0175">Coiled coil</keyword>
<dbReference type="SUPFAM" id="SSF56300">
    <property type="entry name" value="Metallo-dependent phosphatases"/>
    <property type="match status" value="1"/>
</dbReference>
<dbReference type="Pfam" id="PF23788">
    <property type="entry name" value="EDRF1_N"/>
    <property type="match status" value="1"/>
</dbReference>
<dbReference type="Pfam" id="PF00149">
    <property type="entry name" value="Metallophos"/>
    <property type="match status" value="1"/>
</dbReference>
<feature type="domain" description="EDRF1 TPR repeats region" evidence="4">
    <location>
        <begin position="744"/>
        <end position="1115"/>
    </location>
</feature>
<evidence type="ECO:0008006" key="8">
    <source>
        <dbReference type="Google" id="ProtNLM"/>
    </source>
</evidence>
<dbReference type="InterPro" id="IPR004843">
    <property type="entry name" value="Calcineurin-like_PHP"/>
</dbReference>
<dbReference type="GO" id="GO:0016787">
    <property type="term" value="F:hydrolase activity"/>
    <property type="evidence" value="ECO:0007669"/>
    <property type="project" value="InterPro"/>
</dbReference>